<dbReference type="EMBL" id="CALNXJ010000088">
    <property type="protein sequence ID" value="CAH3162879.1"/>
    <property type="molecule type" value="Genomic_DNA"/>
</dbReference>
<accession>A0AAU9XZT5</accession>
<name>A0AAU9XZT5_9CNID</name>
<feature type="region of interest" description="Disordered" evidence="1">
    <location>
        <begin position="1"/>
        <end position="21"/>
    </location>
</feature>
<reference evidence="2 3" key="1">
    <citation type="submission" date="2022-05" db="EMBL/GenBank/DDBJ databases">
        <authorList>
            <consortium name="Genoscope - CEA"/>
            <person name="William W."/>
        </authorList>
    </citation>
    <scope>NUCLEOTIDE SEQUENCE [LARGE SCALE GENOMIC DNA]</scope>
</reference>
<dbReference type="Proteomes" id="UP001159428">
    <property type="component" value="Unassembled WGS sequence"/>
</dbReference>
<organism evidence="2 3">
    <name type="scientific">Pocillopora meandrina</name>
    <dbReference type="NCBI Taxonomy" id="46732"/>
    <lineage>
        <taxon>Eukaryota</taxon>
        <taxon>Metazoa</taxon>
        <taxon>Cnidaria</taxon>
        <taxon>Anthozoa</taxon>
        <taxon>Hexacorallia</taxon>
        <taxon>Scleractinia</taxon>
        <taxon>Astrocoeniina</taxon>
        <taxon>Pocilloporidae</taxon>
        <taxon>Pocillopora</taxon>
    </lineage>
</organism>
<proteinExistence type="predicted"/>
<evidence type="ECO:0000313" key="2">
    <source>
        <dbReference type="EMBL" id="CAH3162879.1"/>
    </source>
</evidence>
<dbReference type="AlphaFoldDB" id="A0AAU9XZT5"/>
<comment type="caution">
    <text evidence="2">The sequence shown here is derived from an EMBL/GenBank/DDBJ whole genome shotgun (WGS) entry which is preliminary data.</text>
</comment>
<feature type="compositionally biased region" description="Basic residues" evidence="1">
    <location>
        <begin position="1"/>
        <end position="10"/>
    </location>
</feature>
<keyword evidence="3" id="KW-1185">Reference proteome</keyword>
<gene>
    <name evidence="2" type="ORF">PMEA_00034449</name>
</gene>
<evidence type="ECO:0000313" key="3">
    <source>
        <dbReference type="Proteomes" id="UP001159428"/>
    </source>
</evidence>
<evidence type="ECO:0000256" key="1">
    <source>
        <dbReference type="SAM" id="MobiDB-lite"/>
    </source>
</evidence>
<protein>
    <submittedName>
        <fullName evidence="2">Uncharacterized protein</fullName>
    </submittedName>
</protein>
<sequence>MRGGSLKRFKASGGPNQTGVGIFRWSAPPPFYEPGVPGDIPPQVRSGMRQDFLKVVKKEFKSGLKKRSLSEVGRGAKRGASIALKNEVNRKIRRKLNDIVSLEPKK</sequence>